<dbReference type="AlphaFoldDB" id="A0A6M3LQK1"/>
<sequence length="51" mass="5825">MERYTVRVTMSETVKYHIDAASPQEAKELVLSGEYDPFETMDASIDDIEVN</sequence>
<proteinExistence type="predicted"/>
<name>A0A6M3LQK1_9ZZZZ</name>
<accession>A0A6M3LQK1</accession>
<reference evidence="1" key="1">
    <citation type="submission" date="2020-03" db="EMBL/GenBank/DDBJ databases">
        <title>The deep terrestrial virosphere.</title>
        <authorList>
            <person name="Holmfeldt K."/>
            <person name="Nilsson E."/>
            <person name="Simone D."/>
            <person name="Lopez-Fernandez M."/>
            <person name="Wu X."/>
            <person name="de Brujin I."/>
            <person name="Lundin D."/>
            <person name="Andersson A."/>
            <person name="Bertilsson S."/>
            <person name="Dopson M."/>
        </authorList>
    </citation>
    <scope>NUCLEOTIDE SEQUENCE</scope>
    <source>
        <strain evidence="1">MM415B06885</strain>
    </source>
</reference>
<organism evidence="1">
    <name type="scientific">viral metagenome</name>
    <dbReference type="NCBI Taxonomy" id="1070528"/>
    <lineage>
        <taxon>unclassified sequences</taxon>
        <taxon>metagenomes</taxon>
        <taxon>organismal metagenomes</taxon>
    </lineage>
</organism>
<protein>
    <submittedName>
        <fullName evidence="1">Uncharacterized protein</fullName>
    </submittedName>
</protein>
<dbReference type="EMBL" id="MT143452">
    <property type="protein sequence ID" value="QJA96983.1"/>
    <property type="molecule type" value="Genomic_DNA"/>
</dbReference>
<evidence type="ECO:0000313" key="1">
    <source>
        <dbReference type="EMBL" id="QJA96983.1"/>
    </source>
</evidence>
<gene>
    <name evidence="1" type="ORF">MM415B06885_0003</name>
</gene>